<dbReference type="PANTHER" id="PTHR34610:SF3">
    <property type="entry name" value="SSL7007 PROTEIN"/>
    <property type="match status" value="1"/>
</dbReference>
<dbReference type="Pfam" id="PF13470">
    <property type="entry name" value="PIN_3"/>
    <property type="match status" value="1"/>
</dbReference>
<gene>
    <name evidence="2" type="ORF">NKE59_05205</name>
</gene>
<dbReference type="EMBL" id="CP099959">
    <property type="protein sequence ID" value="XCC56904.1"/>
    <property type="molecule type" value="Genomic_DNA"/>
</dbReference>
<dbReference type="CDD" id="cd09854">
    <property type="entry name" value="PIN_VapC-like"/>
    <property type="match status" value="1"/>
</dbReference>
<accession>A0AAU8A0H5</accession>
<evidence type="ECO:0000259" key="1">
    <source>
        <dbReference type="Pfam" id="PF13470"/>
    </source>
</evidence>
<dbReference type="SUPFAM" id="SSF88723">
    <property type="entry name" value="PIN domain-like"/>
    <property type="match status" value="1"/>
</dbReference>
<evidence type="ECO:0000313" key="2">
    <source>
        <dbReference type="EMBL" id="XCC56904.1"/>
    </source>
</evidence>
<dbReference type="AlphaFoldDB" id="A0AAU8A0H5"/>
<dbReference type="PANTHER" id="PTHR34610">
    <property type="entry name" value="SSL7007 PROTEIN"/>
    <property type="match status" value="1"/>
</dbReference>
<dbReference type="InterPro" id="IPR002716">
    <property type="entry name" value="PIN_dom"/>
</dbReference>
<sequence length="132" mass="15032">MSSERLIIDTNVLLDLFVFADERVLALREAIEGKRAQLFYSSAMLEEFKDVLGRAQFGLGEEVQSSILRNWQDLGTLLSIEQSAPIRCSDPDDQIFIDLAYQLRPSVLFSKDLALINLRGKLHGLEIELRTY</sequence>
<proteinExistence type="predicted"/>
<name>A0AAU8A0H5_9BURK</name>
<dbReference type="InterPro" id="IPR002850">
    <property type="entry name" value="PIN_toxin-like"/>
</dbReference>
<feature type="domain" description="PIN" evidence="1">
    <location>
        <begin position="5"/>
        <end position="112"/>
    </location>
</feature>
<protein>
    <submittedName>
        <fullName evidence="2">PIN domain-containing protein</fullName>
    </submittedName>
</protein>
<reference evidence="2" key="1">
    <citation type="submission" date="2022-06" db="EMBL/GenBank/DDBJ databases">
        <title>New Polynucleobacter species.</title>
        <authorList>
            <person name="Hahn M.W."/>
        </authorList>
    </citation>
    <scope>NUCLEOTIDE SEQUENCE</scope>
    <source>
        <strain evidence="2">UK-FUSCHL-C3</strain>
    </source>
</reference>
<dbReference type="RefSeq" id="WP_353437905.1">
    <property type="nucleotide sequence ID" value="NZ_CP099959.1"/>
</dbReference>
<dbReference type="InterPro" id="IPR029060">
    <property type="entry name" value="PIN-like_dom_sf"/>
</dbReference>
<organism evidence="2">
    <name type="scientific">Polynucleobacter sp. UK-FUSCHL-C3</name>
    <dbReference type="NCBI Taxonomy" id="2955208"/>
    <lineage>
        <taxon>Bacteria</taxon>
        <taxon>Pseudomonadati</taxon>
        <taxon>Pseudomonadota</taxon>
        <taxon>Betaproteobacteria</taxon>
        <taxon>Burkholderiales</taxon>
        <taxon>Burkholderiaceae</taxon>
        <taxon>Polynucleobacter</taxon>
    </lineage>
</organism>